<dbReference type="EC" id="2.7.13.3" evidence="2"/>
<evidence type="ECO:0000256" key="3">
    <source>
        <dbReference type="ARBA" id="ARBA00022777"/>
    </source>
</evidence>
<dbReference type="InterPro" id="IPR004358">
    <property type="entry name" value="Sig_transdc_His_kin-like_C"/>
</dbReference>
<dbReference type="InterPro" id="IPR003594">
    <property type="entry name" value="HATPase_dom"/>
</dbReference>
<dbReference type="Pfam" id="PF14689">
    <property type="entry name" value="SPOB_a"/>
    <property type="match status" value="1"/>
</dbReference>
<dbReference type="PANTHER" id="PTHR40448:SF1">
    <property type="entry name" value="TWO-COMPONENT SENSOR HISTIDINE KINASE"/>
    <property type="match status" value="1"/>
</dbReference>
<proteinExistence type="predicted"/>
<name>A0ABT4D6D4_9CLOT</name>
<evidence type="ECO:0000313" key="7">
    <source>
        <dbReference type="EMBL" id="MCY6957243.1"/>
    </source>
</evidence>
<dbReference type="RefSeq" id="WP_268059598.1">
    <property type="nucleotide sequence ID" value="NZ_JAPQFJ010000001.1"/>
</dbReference>
<feature type="domain" description="Histidine kinase" evidence="6">
    <location>
        <begin position="130"/>
        <end position="289"/>
    </location>
</feature>
<keyword evidence="5" id="KW-0812">Transmembrane</keyword>
<dbReference type="PRINTS" id="PR00344">
    <property type="entry name" value="BCTRLSENSOR"/>
</dbReference>
<feature type="transmembrane region" description="Helical" evidence="5">
    <location>
        <begin position="53"/>
        <end position="76"/>
    </location>
</feature>
<dbReference type="Gene3D" id="3.30.565.10">
    <property type="entry name" value="Histidine kinase-like ATPase, C-terminal domain"/>
    <property type="match status" value="1"/>
</dbReference>
<keyword evidence="3" id="KW-0418">Kinase</keyword>
<evidence type="ECO:0000256" key="1">
    <source>
        <dbReference type="ARBA" id="ARBA00000085"/>
    </source>
</evidence>
<dbReference type="SMART" id="SM00387">
    <property type="entry name" value="HATPase_c"/>
    <property type="match status" value="1"/>
</dbReference>
<organism evidence="7 8">
    <name type="scientific">Clostridium brassicae</name>
    <dbReference type="NCBI Taxonomy" id="2999072"/>
    <lineage>
        <taxon>Bacteria</taxon>
        <taxon>Bacillati</taxon>
        <taxon>Bacillota</taxon>
        <taxon>Clostridia</taxon>
        <taxon>Eubacteriales</taxon>
        <taxon>Clostridiaceae</taxon>
        <taxon>Clostridium</taxon>
    </lineage>
</organism>
<keyword evidence="8" id="KW-1185">Reference proteome</keyword>
<keyword evidence="4" id="KW-0902">Two-component regulatory system</keyword>
<dbReference type="PANTHER" id="PTHR40448">
    <property type="entry name" value="TWO-COMPONENT SENSOR HISTIDINE KINASE"/>
    <property type="match status" value="1"/>
</dbReference>
<dbReference type="PROSITE" id="PS50109">
    <property type="entry name" value="HIS_KIN"/>
    <property type="match status" value="1"/>
</dbReference>
<evidence type="ECO:0000256" key="5">
    <source>
        <dbReference type="SAM" id="Phobius"/>
    </source>
</evidence>
<accession>A0ABT4D6D4</accession>
<evidence type="ECO:0000259" key="6">
    <source>
        <dbReference type="PROSITE" id="PS50109"/>
    </source>
</evidence>
<dbReference type="Pfam" id="PF02518">
    <property type="entry name" value="HATPase_c"/>
    <property type="match status" value="1"/>
</dbReference>
<dbReference type="EMBL" id="JAPQFJ010000001">
    <property type="protein sequence ID" value="MCY6957243.1"/>
    <property type="molecule type" value="Genomic_DNA"/>
</dbReference>
<reference evidence="7" key="1">
    <citation type="submission" date="2022-12" db="EMBL/GenBank/DDBJ databases">
        <title>Clostridium sp. nov., isolated from industrial wastewater.</title>
        <authorList>
            <person name="Jiayan W."/>
        </authorList>
    </citation>
    <scope>NUCLEOTIDE SEQUENCE</scope>
    <source>
        <strain evidence="7">ZC22-4</strain>
    </source>
</reference>
<evidence type="ECO:0000256" key="2">
    <source>
        <dbReference type="ARBA" id="ARBA00012438"/>
    </source>
</evidence>
<dbReference type="InterPro" id="IPR005467">
    <property type="entry name" value="His_kinase_dom"/>
</dbReference>
<feature type="transmembrane region" description="Helical" evidence="5">
    <location>
        <begin position="12"/>
        <end position="33"/>
    </location>
</feature>
<keyword evidence="5" id="KW-0472">Membrane</keyword>
<evidence type="ECO:0000256" key="4">
    <source>
        <dbReference type="ARBA" id="ARBA00023012"/>
    </source>
</evidence>
<comment type="catalytic activity">
    <reaction evidence="1">
        <text>ATP + protein L-histidine = ADP + protein N-phospho-L-histidine.</text>
        <dbReference type="EC" id="2.7.13.3"/>
    </reaction>
</comment>
<dbReference type="Gene3D" id="1.10.287.130">
    <property type="match status" value="1"/>
</dbReference>
<keyword evidence="3" id="KW-0808">Transferase</keyword>
<dbReference type="InterPro" id="IPR039506">
    <property type="entry name" value="SPOB_a"/>
</dbReference>
<dbReference type="InterPro" id="IPR036890">
    <property type="entry name" value="HATPase_C_sf"/>
</dbReference>
<keyword evidence="5" id="KW-1133">Transmembrane helix</keyword>
<dbReference type="SUPFAM" id="SSF55874">
    <property type="entry name" value="ATPase domain of HSP90 chaperone/DNA topoisomerase II/histidine kinase"/>
    <property type="match status" value="1"/>
</dbReference>
<evidence type="ECO:0000313" key="8">
    <source>
        <dbReference type="Proteomes" id="UP001144612"/>
    </source>
</evidence>
<gene>
    <name evidence="7" type="ORF">OW729_01345</name>
</gene>
<protein>
    <recommendedName>
        <fullName evidence="2">histidine kinase</fullName>
        <ecNumber evidence="2">2.7.13.3</ecNumber>
    </recommendedName>
</protein>
<comment type="caution">
    <text evidence="7">The sequence shown here is derived from an EMBL/GenBank/DDBJ whole genome shotgun (WGS) entry which is preliminary data.</text>
</comment>
<dbReference type="Proteomes" id="UP001144612">
    <property type="component" value="Unassembled WGS sequence"/>
</dbReference>
<sequence length="289" mass="33776">MKKRLNKNLNINKTIITIVMLNIIQLGSIIAIVLFKYSIKKQLVKEENFKINIFIYLILSIVILNGFIIVRDFYLLNKHNYRYDMMKKSLEQVENLNKTLRAQRHDFMNHLQVVYSLMELEEYNEAQGYIDKVFKDIQKVNKALKTLNPAVNALLQAKLLYAEKRGINMEIVVTSQLKGLKIPSWEFCRVLGNMIDNSIFALHEKDKNRLLQVELYEDVKMYRFRIKNNGPEIPKDIRSKLFDVGFTTKGERGEGMGLAIVKQIITNYGGDIYLQSDENVTVFEGWIKK</sequence>